<name>A0A0F9A6Q9_9ZZZZ</name>
<dbReference type="InterPro" id="IPR000873">
    <property type="entry name" value="AMP-dep_synth/lig_dom"/>
</dbReference>
<feature type="domain" description="AMP-dependent synthetase/ligase" evidence="1">
    <location>
        <begin position="39"/>
        <end position="126"/>
    </location>
</feature>
<protein>
    <recommendedName>
        <fullName evidence="1">AMP-dependent synthetase/ligase domain-containing protein</fullName>
    </recommendedName>
</protein>
<dbReference type="AlphaFoldDB" id="A0A0F9A6Q9"/>
<organism evidence="2">
    <name type="scientific">marine sediment metagenome</name>
    <dbReference type="NCBI Taxonomy" id="412755"/>
    <lineage>
        <taxon>unclassified sequences</taxon>
        <taxon>metagenomes</taxon>
        <taxon>ecological metagenomes</taxon>
    </lineage>
</organism>
<dbReference type="SUPFAM" id="SSF56801">
    <property type="entry name" value="Acetyl-CoA synthetase-like"/>
    <property type="match status" value="1"/>
</dbReference>
<reference evidence="2" key="1">
    <citation type="journal article" date="2015" name="Nature">
        <title>Complex archaea that bridge the gap between prokaryotes and eukaryotes.</title>
        <authorList>
            <person name="Spang A."/>
            <person name="Saw J.H."/>
            <person name="Jorgensen S.L."/>
            <person name="Zaremba-Niedzwiedzka K."/>
            <person name="Martijn J."/>
            <person name="Lind A.E."/>
            <person name="van Eijk R."/>
            <person name="Schleper C."/>
            <person name="Guy L."/>
            <person name="Ettema T.J."/>
        </authorList>
    </citation>
    <scope>NUCLEOTIDE SEQUENCE</scope>
</reference>
<accession>A0A0F9A6Q9</accession>
<evidence type="ECO:0000259" key="1">
    <source>
        <dbReference type="Pfam" id="PF00501"/>
    </source>
</evidence>
<dbReference type="Gene3D" id="3.40.50.12780">
    <property type="entry name" value="N-terminal domain of ligase-like"/>
    <property type="match status" value="1"/>
</dbReference>
<gene>
    <name evidence="2" type="ORF">LCGC14_2608160</name>
</gene>
<evidence type="ECO:0000313" key="2">
    <source>
        <dbReference type="EMBL" id="KKL05229.1"/>
    </source>
</evidence>
<dbReference type="PANTHER" id="PTHR43767">
    <property type="entry name" value="LONG-CHAIN-FATTY-ACID--COA LIGASE"/>
    <property type="match status" value="1"/>
</dbReference>
<proteinExistence type="predicted"/>
<dbReference type="EMBL" id="LAZR01044205">
    <property type="protein sequence ID" value="KKL05229.1"/>
    <property type="molecule type" value="Genomic_DNA"/>
</dbReference>
<comment type="caution">
    <text evidence="2">The sequence shown here is derived from an EMBL/GenBank/DDBJ whole genome shotgun (WGS) entry which is preliminary data.</text>
</comment>
<dbReference type="Pfam" id="PF00501">
    <property type="entry name" value="AMP-binding"/>
    <property type="match status" value="1"/>
</dbReference>
<feature type="non-terminal residue" evidence="2">
    <location>
        <position position="152"/>
    </location>
</feature>
<dbReference type="InterPro" id="IPR042099">
    <property type="entry name" value="ANL_N_sf"/>
</dbReference>
<dbReference type="InterPro" id="IPR050237">
    <property type="entry name" value="ATP-dep_AMP-bd_enzyme"/>
</dbReference>
<sequence length="152" mass="17167">MENPYANRFWRKNWDPWVKDLNSEEFELSYIELVKPTFEEFSGRMALEYYGVEITFEELDNYSNQFANMLNKSGFIKGDIVGINLPNVPQYPIAALGTLKAGCIVSGVSPLLSAIQTQYQLNDLGSNGKKVALLTLDSNYAEKIVKIGEDIE</sequence>
<dbReference type="PANTHER" id="PTHR43767:SF1">
    <property type="entry name" value="NONRIBOSOMAL PEPTIDE SYNTHASE PES1 (EUROFUNG)-RELATED"/>
    <property type="match status" value="1"/>
</dbReference>